<accession>A0A8X6HIC4</accession>
<proteinExistence type="predicted"/>
<organism evidence="1 2">
    <name type="scientific">Trichonephila clavata</name>
    <name type="common">Joro spider</name>
    <name type="synonym">Nephila clavata</name>
    <dbReference type="NCBI Taxonomy" id="2740835"/>
    <lineage>
        <taxon>Eukaryota</taxon>
        <taxon>Metazoa</taxon>
        <taxon>Ecdysozoa</taxon>
        <taxon>Arthropoda</taxon>
        <taxon>Chelicerata</taxon>
        <taxon>Arachnida</taxon>
        <taxon>Araneae</taxon>
        <taxon>Araneomorphae</taxon>
        <taxon>Entelegynae</taxon>
        <taxon>Araneoidea</taxon>
        <taxon>Nephilidae</taxon>
        <taxon>Trichonephila</taxon>
    </lineage>
</organism>
<dbReference type="PANTHER" id="PTHR45913:SF5">
    <property type="entry name" value="GENERAL TRANSCRIPTION FACTOR II-I REPEAT DOMAIN-CONTAINING PROTEIN 2A-LIKE PROTEIN"/>
    <property type="match status" value="1"/>
</dbReference>
<reference evidence="1" key="1">
    <citation type="submission" date="2020-07" db="EMBL/GenBank/DDBJ databases">
        <title>Multicomponent nature underlies the extraordinary mechanical properties of spider dragline silk.</title>
        <authorList>
            <person name="Kono N."/>
            <person name="Nakamura H."/>
            <person name="Mori M."/>
            <person name="Yoshida Y."/>
            <person name="Ohtoshi R."/>
            <person name="Malay A.D."/>
            <person name="Moran D.A.P."/>
            <person name="Tomita M."/>
            <person name="Numata K."/>
            <person name="Arakawa K."/>
        </authorList>
    </citation>
    <scope>NUCLEOTIDE SEQUENCE</scope>
</reference>
<keyword evidence="2" id="KW-1185">Reference proteome</keyword>
<name>A0A8X6HIC4_TRICU</name>
<evidence type="ECO:0000313" key="2">
    <source>
        <dbReference type="Proteomes" id="UP000887116"/>
    </source>
</evidence>
<dbReference type="EMBL" id="BMAO01028399">
    <property type="protein sequence ID" value="GFR24347.1"/>
    <property type="molecule type" value="Genomic_DNA"/>
</dbReference>
<dbReference type="Proteomes" id="UP000887116">
    <property type="component" value="Unassembled WGS sequence"/>
</dbReference>
<dbReference type="OrthoDB" id="6495556at2759"/>
<dbReference type="PANTHER" id="PTHR45913">
    <property type="entry name" value="EPM2A-INTERACTING PROTEIN 1"/>
    <property type="match status" value="1"/>
</dbReference>
<dbReference type="AlphaFoldDB" id="A0A8X6HIC4"/>
<sequence length="102" mass="11529">MAYFSVFLCACDKDFNISEELSELVSMDDTTIGQDIFNCVPELLQKYKLPLSKLNSSAIDGDPSMTGGKKGFVTLLRKNLNEIHGSKIHRTNSFIKKYYAQR</sequence>
<protein>
    <submittedName>
        <fullName evidence="1">General transcription factor II-I repeat domain-containing protein 2</fullName>
    </submittedName>
</protein>
<comment type="caution">
    <text evidence="1">The sequence shown here is derived from an EMBL/GenBank/DDBJ whole genome shotgun (WGS) entry which is preliminary data.</text>
</comment>
<evidence type="ECO:0000313" key="1">
    <source>
        <dbReference type="EMBL" id="GFR24347.1"/>
    </source>
</evidence>
<gene>
    <name evidence="1" type="primary">X975_17149</name>
    <name evidence="1" type="ORF">TNCT_451191</name>
</gene>